<feature type="signal peptide" evidence="1">
    <location>
        <begin position="1"/>
        <end position="19"/>
    </location>
</feature>
<protein>
    <recommendedName>
        <fullName evidence="4">Invertebrate defensins family profile domain-containing protein</fullName>
    </recommendedName>
</protein>
<comment type="caution">
    <text evidence="2">The sequence shown here is derived from an EMBL/GenBank/DDBJ whole genome shotgun (WGS) entry which is preliminary data.</text>
</comment>
<evidence type="ECO:0008006" key="4">
    <source>
        <dbReference type="Google" id="ProtNLM"/>
    </source>
</evidence>
<accession>A0A232F7T0</accession>
<evidence type="ECO:0000256" key="1">
    <source>
        <dbReference type="SAM" id="SignalP"/>
    </source>
</evidence>
<reference evidence="2 3" key="1">
    <citation type="journal article" date="2017" name="Curr. Biol.">
        <title>The Evolution of Venom by Co-option of Single-Copy Genes.</title>
        <authorList>
            <person name="Martinson E.O."/>
            <person name="Mrinalini"/>
            <person name="Kelkar Y.D."/>
            <person name="Chang C.H."/>
            <person name="Werren J.H."/>
        </authorList>
    </citation>
    <scope>NUCLEOTIDE SEQUENCE [LARGE SCALE GENOMIC DNA]</scope>
    <source>
        <strain evidence="2 3">Alberta</strain>
        <tissue evidence="2">Whole body</tissue>
    </source>
</reference>
<dbReference type="EMBL" id="NNAY01000702">
    <property type="protein sequence ID" value="OXU26904.1"/>
    <property type="molecule type" value="Genomic_DNA"/>
</dbReference>
<keyword evidence="1" id="KW-0732">Signal</keyword>
<sequence>MKIVVVLAIACVLVVSAYGMDAPDERNAESTFDVDELESVDPYSGHLLIRTRRGAPCGGLFQASICNLRCVSERKKSKCGRGKCWCQ</sequence>
<feature type="chain" id="PRO_5012556722" description="Invertebrate defensins family profile domain-containing protein" evidence="1">
    <location>
        <begin position="20"/>
        <end position="87"/>
    </location>
</feature>
<gene>
    <name evidence="2" type="ORF">TSAR_014289</name>
</gene>
<evidence type="ECO:0000313" key="3">
    <source>
        <dbReference type="Proteomes" id="UP000215335"/>
    </source>
</evidence>
<evidence type="ECO:0000313" key="2">
    <source>
        <dbReference type="EMBL" id="OXU26904.1"/>
    </source>
</evidence>
<dbReference type="Proteomes" id="UP000215335">
    <property type="component" value="Unassembled WGS sequence"/>
</dbReference>
<organism evidence="2 3">
    <name type="scientific">Trichomalopsis sarcophagae</name>
    <dbReference type="NCBI Taxonomy" id="543379"/>
    <lineage>
        <taxon>Eukaryota</taxon>
        <taxon>Metazoa</taxon>
        <taxon>Ecdysozoa</taxon>
        <taxon>Arthropoda</taxon>
        <taxon>Hexapoda</taxon>
        <taxon>Insecta</taxon>
        <taxon>Pterygota</taxon>
        <taxon>Neoptera</taxon>
        <taxon>Endopterygota</taxon>
        <taxon>Hymenoptera</taxon>
        <taxon>Apocrita</taxon>
        <taxon>Proctotrupomorpha</taxon>
        <taxon>Chalcidoidea</taxon>
        <taxon>Pteromalidae</taxon>
        <taxon>Pteromalinae</taxon>
        <taxon>Trichomalopsis</taxon>
    </lineage>
</organism>
<proteinExistence type="predicted"/>
<dbReference type="AlphaFoldDB" id="A0A232F7T0"/>
<name>A0A232F7T0_9HYME</name>
<keyword evidence="3" id="KW-1185">Reference proteome</keyword>